<protein>
    <submittedName>
        <fullName evidence="4">Transcriptional regulator, TetR family</fullName>
    </submittedName>
</protein>
<evidence type="ECO:0000313" key="4">
    <source>
        <dbReference type="EMBL" id="ABW65994.1"/>
    </source>
</evidence>
<dbReference type="HOGENOM" id="CLU_828270_0_0_7"/>
<dbReference type="GO" id="GO:0003677">
    <property type="term" value="F:DNA binding"/>
    <property type="evidence" value="ECO:0007669"/>
    <property type="project" value="UniProtKB-UniRule"/>
</dbReference>
<evidence type="ECO:0000256" key="1">
    <source>
        <dbReference type="ARBA" id="ARBA00023125"/>
    </source>
</evidence>
<dbReference type="InterPro" id="IPR036271">
    <property type="entry name" value="Tet_transcr_reg_TetR-rel_C_sf"/>
</dbReference>
<dbReference type="InterPro" id="IPR001647">
    <property type="entry name" value="HTH_TetR"/>
</dbReference>
<organism evidence="4 5">
    <name type="scientific">Desulfosudis oleivorans (strain DSM 6200 / JCM 39069 / Hxd3)</name>
    <name type="common">Desulfococcus oleovorans</name>
    <dbReference type="NCBI Taxonomy" id="96561"/>
    <lineage>
        <taxon>Bacteria</taxon>
        <taxon>Pseudomonadati</taxon>
        <taxon>Thermodesulfobacteriota</taxon>
        <taxon>Desulfobacteria</taxon>
        <taxon>Desulfobacterales</taxon>
        <taxon>Desulfosudaceae</taxon>
        <taxon>Desulfosudis</taxon>
    </lineage>
</organism>
<dbReference type="EMBL" id="CP000859">
    <property type="protein sequence ID" value="ABW65994.1"/>
    <property type="molecule type" value="Genomic_DNA"/>
</dbReference>
<evidence type="ECO:0000256" key="2">
    <source>
        <dbReference type="PROSITE-ProRule" id="PRU00335"/>
    </source>
</evidence>
<dbReference type="InterPro" id="IPR023772">
    <property type="entry name" value="DNA-bd_HTH_TetR-type_CS"/>
</dbReference>
<dbReference type="PANTHER" id="PTHR43479">
    <property type="entry name" value="ACREF/ENVCD OPERON REPRESSOR-RELATED"/>
    <property type="match status" value="1"/>
</dbReference>
<dbReference type="OrthoDB" id="3249at2"/>
<dbReference type="eggNOG" id="COG1309">
    <property type="taxonomic scope" value="Bacteria"/>
</dbReference>
<dbReference type="InterPro" id="IPR009057">
    <property type="entry name" value="Homeodomain-like_sf"/>
</dbReference>
<evidence type="ECO:0000313" key="5">
    <source>
        <dbReference type="Proteomes" id="UP000008561"/>
    </source>
</evidence>
<dbReference type="InterPro" id="IPR050624">
    <property type="entry name" value="HTH-type_Tx_Regulator"/>
</dbReference>
<dbReference type="Proteomes" id="UP000008561">
    <property type="component" value="Chromosome"/>
</dbReference>
<dbReference type="SUPFAM" id="SSF48498">
    <property type="entry name" value="Tetracyclin repressor-like, C-terminal domain"/>
    <property type="match status" value="1"/>
</dbReference>
<dbReference type="PRINTS" id="PR00455">
    <property type="entry name" value="HTHTETR"/>
</dbReference>
<dbReference type="Gene3D" id="1.10.10.60">
    <property type="entry name" value="Homeodomain-like"/>
    <property type="match status" value="1"/>
</dbReference>
<sequence length="335" mass="38269">MSKKNVILEKSGGRKFDLYAEVGKYFSSAGQLDEIAFKQALHEKLKALKDGNPPDGFIQPATEWLSGYLNEILNYLREKGISEPALKLFKIAINESSLYGLENISVSVDCLQHIVSELPEPQKTPVEKKGAADEMRQRIFAAAIDVFAEDGFHRATIDKVSETAGIGKGSVYRHFKSKEEILDELLRKAFQEVVERISTITSKDIDILQMVQEMIESWILFISNNHKLYRIIQTQAMYGQTGRTVMFYDYVISRLPLFKERLVSLNRDKELKTTNLYTVFYGIMGFIDGVVQKWFRCGMDYSLIDEVPVILEVLFNGFVGEKTTRTVFFIPPEKD</sequence>
<reference evidence="4 5" key="1">
    <citation type="submission" date="2007-10" db="EMBL/GenBank/DDBJ databases">
        <title>Complete sequence of Desulfococcus oleovorans Hxd3.</title>
        <authorList>
            <consortium name="US DOE Joint Genome Institute"/>
            <person name="Copeland A."/>
            <person name="Lucas S."/>
            <person name="Lapidus A."/>
            <person name="Barry K."/>
            <person name="Glavina del Rio T."/>
            <person name="Dalin E."/>
            <person name="Tice H."/>
            <person name="Pitluck S."/>
            <person name="Kiss H."/>
            <person name="Brettin T."/>
            <person name="Bruce D."/>
            <person name="Detter J.C."/>
            <person name="Han C."/>
            <person name="Schmutz J."/>
            <person name="Larimer F."/>
            <person name="Land M."/>
            <person name="Hauser L."/>
            <person name="Kyrpides N."/>
            <person name="Kim E."/>
            <person name="Wawrik B."/>
            <person name="Richardson P."/>
        </authorList>
    </citation>
    <scope>NUCLEOTIDE SEQUENCE [LARGE SCALE GENOMIC DNA]</scope>
    <source>
        <strain evidence="5">DSM 6200 / JCM 39069 / Hxd3</strain>
    </source>
</reference>
<dbReference type="Gene3D" id="1.10.357.10">
    <property type="entry name" value="Tetracycline Repressor, domain 2"/>
    <property type="match status" value="1"/>
</dbReference>
<dbReference type="PANTHER" id="PTHR43479:SF11">
    <property type="entry name" value="ACREF_ENVCD OPERON REPRESSOR-RELATED"/>
    <property type="match status" value="1"/>
</dbReference>
<accession>A8ZST1</accession>
<feature type="domain" description="HTH tetR-type" evidence="3">
    <location>
        <begin position="133"/>
        <end position="193"/>
    </location>
</feature>
<gene>
    <name evidence="4" type="ordered locus">Dole_0184</name>
</gene>
<dbReference type="PROSITE" id="PS01081">
    <property type="entry name" value="HTH_TETR_1"/>
    <property type="match status" value="1"/>
</dbReference>
<dbReference type="PROSITE" id="PS50977">
    <property type="entry name" value="HTH_TETR_2"/>
    <property type="match status" value="1"/>
</dbReference>
<keyword evidence="1 2" id="KW-0238">DNA-binding</keyword>
<proteinExistence type="predicted"/>
<evidence type="ECO:0000259" key="3">
    <source>
        <dbReference type="PROSITE" id="PS50977"/>
    </source>
</evidence>
<dbReference type="AlphaFoldDB" id="A8ZST1"/>
<dbReference type="RefSeq" id="WP_012173613.1">
    <property type="nucleotide sequence ID" value="NC_009943.1"/>
</dbReference>
<keyword evidence="5" id="KW-1185">Reference proteome</keyword>
<dbReference type="STRING" id="96561.Dole_0184"/>
<feature type="DNA-binding region" description="H-T-H motif" evidence="2">
    <location>
        <begin position="156"/>
        <end position="175"/>
    </location>
</feature>
<dbReference type="KEGG" id="dol:Dole_0184"/>
<dbReference type="SUPFAM" id="SSF46689">
    <property type="entry name" value="Homeodomain-like"/>
    <property type="match status" value="1"/>
</dbReference>
<name>A8ZST1_DESOH</name>
<dbReference type="Pfam" id="PF00440">
    <property type="entry name" value="TetR_N"/>
    <property type="match status" value="1"/>
</dbReference>